<dbReference type="GO" id="GO:0003723">
    <property type="term" value="F:RNA binding"/>
    <property type="evidence" value="ECO:0007669"/>
    <property type="project" value="InterPro"/>
</dbReference>
<protein>
    <recommendedName>
        <fullName evidence="4">S1-like domain-containing protein</fullName>
    </recommendedName>
</protein>
<dbReference type="Gene3D" id="2.40.50.140">
    <property type="entry name" value="Nucleic acid-binding proteins"/>
    <property type="match status" value="1"/>
</dbReference>
<organism evidence="5">
    <name type="scientific">marine metagenome</name>
    <dbReference type="NCBI Taxonomy" id="408172"/>
    <lineage>
        <taxon>unclassified sequences</taxon>
        <taxon>metagenomes</taxon>
        <taxon>ecological metagenomes</taxon>
    </lineage>
</organism>
<dbReference type="CDD" id="cd04451">
    <property type="entry name" value="S1_IF1"/>
    <property type="match status" value="1"/>
</dbReference>
<name>A0A382J343_9ZZZZ</name>
<dbReference type="GO" id="GO:0043022">
    <property type="term" value="F:ribosome binding"/>
    <property type="evidence" value="ECO:0007669"/>
    <property type="project" value="TreeGrafter"/>
</dbReference>
<keyword evidence="2" id="KW-0396">Initiation factor</keyword>
<dbReference type="FunFam" id="2.40.50.140:FF:000002">
    <property type="entry name" value="Translation initiation factor IF-1"/>
    <property type="match status" value="1"/>
</dbReference>
<evidence type="ECO:0000256" key="1">
    <source>
        <dbReference type="ARBA" id="ARBA00010939"/>
    </source>
</evidence>
<dbReference type="PANTHER" id="PTHR33370">
    <property type="entry name" value="TRANSLATION INITIATION FACTOR IF-1, CHLOROPLASTIC"/>
    <property type="match status" value="1"/>
</dbReference>
<dbReference type="SUPFAM" id="SSF50249">
    <property type="entry name" value="Nucleic acid-binding proteins"/>
    <property type="match status" value="1"/>
</dbReference>
<reference evidence="5" key="1">
    <citation type="submission" date="2018-05" db="EMBL/GenBank/DDBJ databases">
        <authorList>
            <person name="Lanie J.A."/>
            <person name="Ng W.-L."/>
            <person name="Kazmierczak K.M."/>
            <person name="Andrzejewski T.M."/>
            <person name="Davidsen T.M."/>
            <person name="Wayne K.J."/>
            <person name="Tettelin H."/>
            <person name="Glass J.I."/>
            <person name="Rusch D."/>
            <person name="Podicherti R."/>
            <person name="Tsui H.-C.T."/>
            <person name="Winkler M.E."/>
        </authorList>
    </citation>
    <scope>NUCLEOTIDE SEQUENCE</scope>
</reference>
<feature type="domain" description="S1-like" evidence="4">
    <location>
        <begin position="37"/>
        <end position="112"/>
    </location>
</feature>
<dbReference type="InterPro" id="IPR006196">
    <property type="entry name" value="RNA-binding_domain_S1_IF1"/>
</dbReference>
<dbReference type="InterPro" id="IPR003029">
    <property type="entry name" value="S1_domain"/>
</dbReference>
<evidence type="ECO:0000256" key="2">
    <source>
        <dbReference type="ARBA" id="ARBA00022540"/>
    </source>
</evidence>
<dbReference type="EMBL" id="UINC01071505">
    <property type="protein sequence ID" value="SVC06450.1"/>
    <property type="molecule type" value="Genomic_DNA"/>
</dbReference>
<dbReference type="Pfam" id="PF01176">
    <property type="entry name" value="eIF-1a"/>
    <property type="match status" value="1"/>
</dbReference>
<gene>
    <name evidence="5" type="ORF">METZ01_LOCUS259304</name>
</gene>
<dbReference type="PROSITE" id="PS50832">
    <property type="entry name" value="S1_IF1_TYPE"/>
    <property type="match status" value="1"/>
</dbReference>
<comment type="similarity">
    <text evidence="1">Belongs to the IF-1 family.</text>
</comment>
<dbReference type="NCBIfam" id="TIGR00008">
    <property type="entry name" value="infA"/>
    <property type="match status" value="1"/>
</dbReference>
<feature type="non-terminal residue" evidence="5">
    <location>
        <position position="1"/>
    </location>
</feature>
<proteinExistence type="inferred from homology"/>
<evidence type="ECO:0000259" key="4">
    <source>
        <dbReference type="PROSITE" id="PS50832"/>
    </source>
</evidence>
<dbReference type="PANTHER" id="PTHR33370:SF1">
    <property type="entry name" value="TRANSLATION INITIATION FACTOR IF-1, CHLOROPLASTIC"/>
    <property type="match status" value="1"/>
</dbReference>
<dbReference type="InterPro" id="IPR012340">
    <property type="entry name" value="NA-bd_OB-fold"/>
</dbReference>
<dbReference type="HAMAP" id="MF_00075">
    <property type="entry name" value="IF_1"/>
    <property type="match status" value="1"/>
</dbReference>
<dbReference type="AlphaFoldDB" id="A0A382J343"/>
<sequence>SDQSAETHDRLSVFRRVPLWKRFSNHPQALAGFRLPERECMAKEEAIEVQAVVKEALPNGFFKVEMENGHEILAHISGKMRKYYIRVLPGDQVTCALSPYDLSRGRITFRNR</sequence>
<evidence type="ECO:0000256" key="3">
    <source>
        <dbReference type="ARBA" id="ARBA00022917"/>
    </source>
</evidence>
<dbReference type="InterPro" id="IPR004368">
    <property type="entry name" value="TIF_IF1"/>
</dbReference>
<dbReference type="GO" id="GO:0005829">
    <property type="term" value="C:cytosol"/>
    <property type="evidence" value="ECO:0007669"/>
    <property type="project" value="TreeGrafter"/>
</dbReference>
<accession>A0A382J343</accession>
<evidence type="ECO:0000313" key="5">
    <source>
        <dbReference type="EMBL" id="SVC06450.1"/>
    </source>
</evidence>
<dbReference type="SMART" id="SM00316">
    <property type="entry name" value="S1"/>
    <property type="match status" value="1"/>
</dbReference>
<keyword evidence="3" id="KW-0648">Protein biosynthesis</keyword>
<dbReference type="GO" id="GO:0003743">
    <property type="term" value="F:translation initiation factor activity"/>
    <property type="evidence" value="ECO:0007669"/>
    <property type="project" value="UniProtKB-KW"/>
</dbReference>